<dbReference type="SUPFAM" id="SSF53649">
    <property type="entry name" value="Alkaline phosphatase-like"/>
    <property type="match status" value="1"/>
</dbReference>
<name>A0A2M8Z1G5_9FIRM</name>
<dbReference type="RefSeq" id="WP_100303946.1">
    <property type="nucleotide sequence ID" value="NZ_PGET01000001.1"/>
</dbReference>
<organism evidence="1 2">
    <name type="scientific">[Clostridium] celerecrescens 18A</name>
    <dbReference type="NCBI Taxonomy" id="1286362"/>
    <lineage>
        <taxon>Bacteria</taxon>
        <taxon>Bacillati</taxon>
        <taxon>Bacillota</taxon>
        <taxon>Clostridia</taxon>
        <taxon>Lachnospirales</taxon>
        <taxon>Lachnospiraceae</taxon>
        <taxon>Lacrimispora</taxon>
    </lineage>
</organism>
<dbReference type="Pfam" id="PF01663">
    <property type="entry name" value="Phosphodiest"/>
    <property type="match status" value="1"/>
</dbReference>
<dbReference type="Gene3D" id="3.40.720.10">
    <property type="entry name" value="Alkaline Phosphatase, subunit A"/>
    <property type="match status" value="1"/>
</dbReference>
<dbReference type="EMBL" id="PGET01000001">
    <property type="protein sequence ID" value="PJJ27287.1"/>
    <property type="molecule type" value="Genomic_DNA"/>
</dbReference>
<gene>
    <name evidence="1" type="ORF">H171_0750</name>
</gene>
<dbReference type="PANTHER" id="PTHR10151:SF120">
    <property type="entry name" value="BIS(5'-ADENOSYL)-TRIPHOSPHATASE"/>
    <property type="match status" value="1"/>
</dbReference>
<proteinExistence type="predicted"/>
<evidence type="ECO:0000313" key="2">
    <source>
        <dbReference type="Proteomes" id="UP000231092"/>
    </source>
</evidence>
<protein>
    <submittedName>
        <fullName evidence="1">Type I phosphodiesterase/nucleotide pyrophosphatase</fullName>
    </submittedName>
</protein>
<comment type="caution">
    <text evidence="1">The sequence shown here is derived from an EMBL/GenBank/DDBJ whole genome shotgun (WGS) entry which is preliminary data.</text>
</comment>
<dbReference type="InterPro" id="IPR002591">
    <property type="entry name" value="Phosphodiest/P_Trfase"/>
</dbReference>
<evidence type="ECO:0000313" key="1">
    <source>
        <dbReference type="EMBL" id="PJJ27287.1"/>
    </source>
</evidence>
<dbReference type="PANTHER" id="PTHR10151">
    <property type="entry name" value="ECTONUCLEOTIDE PYROPHOSPHATASE/PHOSPHODIESTERASE"/>
    <property type="match status" value="1"/>
</dbReference>
<dbReference type="OrthoDB" id="9779418at2"/>
<dbReference type="Proteomes" id="UP000231092">
    <property type="component" value="Unassembled WGS sequence"/>
</dbReference>
<reference evidence="1 2" key="1">
    <citation type="submission" date="2017-11" db="EMBL/GenBank/DDBJ databases">
        <title>Understudied soil microbes with underappreciated capabilities: Untangling the Clostridium saccharolyticum group.</title>
        <authorList>
            <person name="Leschine S."/>
        </authorList>
    </citation>
    <scope>NUCLEOTIDE SEQUENCE [LARGE SCALE GENOMIC DNA]</scope>
    <source>
        <strain evidence="1 2">18A</strain>
    </source>
</reference>
<accession>A0A2M8Z1G5</accession>
<sequence>MTKKRLIYINLDGFGKYYYDQMSAGKEALPNIKKLVKRGVLFEQAYTGIPSITVPMQTGIVSGCYSDRTGNCDKYWDREANEIILTGRLNRAQTIGETLAEEGRTFVSIQQFALEGKGAVRGKRDRLYTEPGGDYRIRFSMLLKLIRENVIEDKGTVYEYPEFPEAVFLYIDDLDSVGHNPPWCYADSERKRVDNVCRVLEGIDEMLGEMFNSLEEKGLFDSMYLLLTTDHGMISYRGKSRLGDFICALEEWGFRVAVCKEGKVEMKDYDILLTSHDIQCQMFLNEKSEDLRAMKVEALKKCIIKLPYVETVMTAKELADRGVYRDYADLLISPAEGESFSLYPLDQEHLYATHDSLHKKCQHIFTAMAGPGIRSDYRENSLVYTKDLIPTLAYCLGWKQPRDATGRWLTSILREEMER</sequence>
<dbReference type="InterPro" id="IPR017850">
    <property type="entry name" value="Alkaline_phosphatase_core_sf"/>
</dbReference>
<dbReference type="AlphaFoldDB" id="A0A2M8Z1G5"/>
<dbReference type="GO" id="GO:0016787">
    <property type="term" value="F:hydrolase activity"/>
    <property type="evidence" value="ECO:0007669"/>
    <property type="project" value="UniProtKB-ARBA"/>
</dbReference>